<evidence type="ECO:0000313" key="4">
    <source>
        <dbReference type="Ensembl" id="ENSECRP00000012298.1"/>
    </source>
</evidence>
<dbReference type="Gene3D" id="2.30.30.40">
    <property type="entry name" value="SH3 Domains"/>
    <property type="match status" value="1"/>
</dbReference>
<dbReference type="GO" id="GO:0005634">
    <property type="term" value="C:nucleus"/>
    <property type="evidence" value="ECO:0007669"/>
    <property type="project" value="TreeGrafter"/>
</dbReference>
<reference evidence="4" key="2">
    <citation type="submission" date="2025-08" db="UniProtKB">
        <authorList>
            <consortium name="Ensembl"/>
        </authorList>
    </citation>
    <scope>IDENTIFICATION</scope>
</reference>
<evidence type="ECO:0000259" key="3">
    <source>
        <dbReference type="PROSITE" id="PS50002"/>
    </source>
</evidence>
<proteinExistence type="predicted"/>
<keyword evidence="1 2" id="KW-0728">SH3 domain</keyword>
<dbReference type="InterPro" id="IPR047271">
    <property type="entry name" value="Ephexin-like"/>
</dbReference>
<dbReference type="SMART" id="SM00326">
    <property type="entry name" value="SH3"/>
    <property type="match status" value="1"/>
</dbReference>
<dbReference type="GO" id="GO:0005737">
    <property type="term" value="C:cytoplasm"/>
    <property type="evidence" value="ECO:0007669"/>
    <property type="project" value="TreeGrafter"/>
</dbReference>
<dbReference type="AlphaFoldDB" id="A0A8C4S7Q0"/>
<dbReference type="SUPFAM" id="SSF50044">
    <property type="entry name" value="SH3-domain"/>
    <property type="match status" value="1"/>
</dbReference>
<dbReference type="InterPro" id="IPR001452">
    <property type="entry name" value="SH3_domain"/>
</dbReference>
<dbReference type="PANTHER" id="PTHR12845">
    <property type="entry name" value="GUANINE NUCLEOTIDE EXCHANGE FACTOR"/>
    <property type="match status" value="1"/>
</dbReference>
<keyword evidence="5" id="KW-1185">Reference proteome</keyword>
<dbReference type="InterPro" id="IPR036028">
    <property type="entry name" value="SH3-like_dom_sf"/>
</dbReference>
<dbReference type="Proteomes" id="UP000694620">
    <property type="component" value="Chromosome 9"/>
</dbReference>
<dbReference type="GeneTree" id="ENSGT01030000234571"/>
<dbReference type="Ensembl" id="ENSECRT00000012500.1">
    <property type="protein sequence ID" value="ENSECRP00000012298.1"/>
    <property type="gene ID" value="ENSECRG00000008185.1"/>
</dbReference>
<sequence length="102" mass="11888">VWSFLIEVMTFLNKGCYLIDCKQVQCIRAYVAQQPDELSLEKADLLLVHQQTSDGWTEGTRVSDGERGWFPNSHIDLIVSHQARLRNLKERQRITQNENDRS</sequence>
<evidence type="ECO:0000256" key="1">
    <source>
        <dbReference type="ARBA" id="ARBA00022443"/>
    </source>
</evidence>
<dbReference type="PANTHER" id="PTHR12845:SF2">
    <property type="entry name" value="DH DOMAIN-CONTAINING PROTEIN-RELATED"/>
    <property type="match status" value="1"/>
</dbReference>
<dbReference type="Pfam" id="PF00018">
    <property type="entry name" value="SH3_1"/>
    <property type="match status" value="1"/>
</dbReference>
<protein>
    <recommendedName>
        <fullName evidence="3">SH3 domain-containing protein</fullName>
    </recommendedName>
</protein>
<dbReference type="PROSITE" id="PS50002">
    <property type="entry name" value="SH3"/>
    <property type="match status" value="1"/>
</dbReference>
<reference evidence="4" key="1">
    <citation type="submission" date="2021-06" db="EMBL/GenBank/DDBJ databases">
        <authorList>
            <consortium name="Wellcome Sanger Institute Data Sharing"/>
        </authorList>
    </citation>
    <scope>NUCLEOTIDE SEQUENCE [LARGE SCALE GENOMIC DNA]</scope>
</reference>
<reference evidence="4" key="3">
    <citation type="submission" date="2025-09" db="UniProtKB">
        <authorList>
            <consortium name="Ensembl"/>
        </authorList>
    </citation>
    <scope>IDENTIFICATION</scope>
</reference>
<feature type="domain" description="SH3" evidence="3">
    <location>
        <begin position="19"/>
        <end position="80"/>
    </location>
</feature>
<accession>A0A8C4S7Q0</accession>
<organism evidence="4 5">
    <name type="scientific">Erpetoichthys calabaricus</name>
    <name type="common">Rope fish</name>
    <name type="synonym">Calamoichthys calabaricus</name>
    <dbReference type="NCBI Taxonomy" id="27687"/>
    <lineage>
        <taxon>Eukaryota</taxon>
        <taxon>Metazoa</taxon>
        <taxon>Chordata</taxon>
        <taxon>Craniata</taxon>
        <taxon>Vertebrata</taxon>
        <taxon>Euteleostomi</taxon>
        <taxon>Actinopterygii</taxon>
        <taxon>Polypteriformes</taxon>
        <taxon>Polypteridae</taxon>
        <taxon>Erpetoichthys</taxon>
    </lineage>
</organism>
<evidence type="ECO:0000313" key="5">
    <source>
        <dbReference type="Proteomes" id="UP000694620"/>
    </source>
</evidence>
<dbReference type="GO" id="GO:0005085">
    <property type="term" value="F:guanyl-nucleotide exchange factor activity"/>
    <property type="evidence" value="ECO:0007669"/>
    <property type="project" value="InterPro"/>
</dbReference>
<evidence type="ECO:0000256" key="2">
    <source>
        <dbReference type="PROSITE-ProRule" id="PRU00192"/>
    </source>
</evidence>
<name>A0A8C4S7Q0_ERPCA</name>